<dbReference type="Proteomes" id="UP000235965">
    <property type="component" value="Unassembled WGS sequence"/>
</dbReference>
<keyword evidence="9" id="KW-0812">Transmembrane</keyword>
<dbReference type="InterPro" id="IPR001915">
    <property type="entry name" value="Peptidase_M48"/>
</dbReference>
<dbReference type="Gene3D" id="3.30.2010.10">
    <property type="entry name" value="Metalloproteases ('zincins'), catalytic domain"/>
    <property type="match status" value="1"/>
</dbReference>
<dbReference type="FunCoup" id="A0A2J7RBX4">
    <property type="interactions" value="1835"/>
</dbReference>
<dbReference type="EC" id="3.4.24.84" evidence="9"/>
<feature type="binding site" evidence="8">
    <location>
        <position position="308"/>
    </location>
    <ligand>
        <name>Zn(2+)</name>
        <dbReference type="ChEBI" id="CHEBI:29105"/>
        <note>catalytic</note>
    </ligand>
</feature>
<feature type="transmembrane region" description="Helical" evidence="9">
    <location>
        <begin position="72"/>
        <end position="101"/>
    </location>
</feature>
<evidence type="ECO:0000256" key="2">
    <source>
        <dbReference type="ARBA" id="ARBA00022723"/>
    </source>
</evidence>
<dbReference type="GO" id="GO:0005789">
    <property type="term" value="C:endoplasmic reticulum membrane"/>
    <property type="evidence" value="ECO:0007669"/>
    <property type="project" value="UniProtKB-SubCell"/>
</dbReference>
<feature type="domain" description="Peptidase M48" evidence="10">
    <location>
        <begin position="218"/>
        <end position="445"/>
    </location>
</feature>
<feature type="domain" description="CAAX prenyl protease 1 N-terminal" evidence="11">
    <location>
        <begin position="30"/>
        <end position="214"/>
    </location>
</feature>
<feature type="binding site" evidence="8">
    <location>
        <position position="388"/>
    </location>
    <ligand>
        <name>Zn(2+)</name>
        <dbReference type="ChEBI" id="CHEBI:29105"/>
        <note>catalytic</note>
    </ligand>
</feature>
<dbReference type="OrthoDB" id="360839at2759"/>
<dbReference type="FunFam" id="3.30.2010.10:FF:000003">
    <property type="entry name" value="CAAX prenyl protease"/>
    <property type="match status" value="1"/>
</dbReference>
<dbReference type="Pfam" id="PF01435">
    <property type="entry name" value="Peptidase_M48"/>
    <property type="match status" value="1"/>
</dbReference>
<dbReference type="GO" id="GO:0004222">
    <property type="term" value="F:metalloendopeptidase activity"/>
    <property type="evidence" value="ECO:0007669"/>
    <property type="project" value="UniProtKB-UniRule"/>
</dbReference>
<evidence type="ECO:0000256" key="8">
    <source>
        <dbReference type="PIRSR" id="PIRSR627057-2"/>
    </source>
</evidence>
<keyword evidence="5 9" id="KW-0482">Metalloprotease</keyword>
<dbReference type="GO" id="GO:0046872">
    <property type="term" value="F:metal ion binding"/>
    <property type="evidence" value="ECO:0007669"/>
    <property type="project" value="UniProtKB-UniRule"/>
</dbReference>
<dbReference type="AlphaFoldDB" id="A0A2J7RBX4"/>
<keyword evidence="3 9" id="KW-0378">Hydrolase</keyword>
<evidence type="ECO:0000256" key="6">
    <source>
        <dbReference type="ARBA" id="ARBA00044456"/>
    </source>
</evidence>
<evidence type="ECO:0000259" key="11">
    <source>
        <dbReference type="Pfam" id="PF16491"/>
    </source>
</evidence>
<dbReference type="PANTHER" id="PTHR10120">
    <property type="entry name" value="CAAX PRENYL PROTEASE 1"/>
    <property type="match status" value="1"/>
</dbReference>
<accession>A0A2J7RBX4</accession>
<comment type="catalytic activity">
    <reaction evidence="6 9">
        <text>Hydrolyzes the peptide bond -P2-(S-farnesyl or geranylgeranyl)C-P1'-P2'-P3'-COOH where P1' and P2' are amino acids with aliphatic side chains and P3' is any C-terminal residue.</text>
        <dbReference type="EC" id="3.4.24.84"/>
    </reaction>
</comment>
<evidence type="ECO:0000313" key="12">
    <source>
        <dbReference type="EMBL" id="PNF38343.1"/>
    </source>
</evidence>
<dbReference type="STRING" id="105785.A0A2J7RBX4"/>
<evidence type="ECO:0000256" key="1">
    <source>
        <dbReference type="ARBA" id="ARBA00022670"/>
    </source>
</evidence>
<dbReference type="InParanoid" id="A0A2J7RBX4"/>
<feature type="transmembrane region" description="Helical" evidence="9">
    <location>
        <begin position="357"/>
        <end position="379"/>
    </location>
</feature>
<evidence type="ECO:0000256" key="3">
    <source>
        <dbReference type="ARBA" id="ARBA00022801"/>
    </source>
</evidence>
<evidence type="ECO:0000256" key="7">
    <source>
        <dbReference type="PIRSR" id="PIRSR627057-1"/>
    </source>
</evidence>
<comment type="similarity">
    <text evidence="9">Belongs to the peptidase M48A family.</text>
</comment>
<evidence type="ECO:0000256" key="9">
    <source>
        <dbReference type="RuleBase" id="RU366005"/>
    </source>
</evidence>
<dbReference type="GO" id="GO:0071586">
    <property type="term" value="P:CAAX-box protein processing"/>
    <property type="evidence" value="ECO:0007669"/>
    <property type="project" value="UniProtKB-UniRule"/>
</dbReference>
<evidence type="ECO:0000256" key="5">
    <source>
        <dbReference type="ARBA" id="ARBA00023049"/>
    </source>
</evidence>
<sequence length="446" mass="51588">MVSEATCIFQGVVTFLLIEYLWELYLSIRQHKVYQQANKVPEELNEIINEETYNKARVYGLDKSSFSIIKDLFGTITTVVIILVNGFVHFWNIAGIIISTLGYDADNEILRSAAFMLTLNIFNTITTLPFSIYHTFVLEERHGFNKQTVGFFIKDKIKTFIVGQVIMLPVISAVIYIVKIGGDYFFIYLWIFAMAVTFILLTVYPNCIAPLFDKYTPLPEGELRTSIEELAASIDFPLYKLYVVEGSKRSTHSNAYFYGFFKNKRIVLFDTLLKDYVPDNATTSDIKDVATYEKKGCNNPEVLAVLAHELGHWKLNHVLKNIVIMQMNLLLIFLVFGLLFQYEAMYRAFGFQHEKPILIGLVVVLQFIFSPYNAILNFLMTILSRRFEFQADAFAKQLGRSKYLREALIKLNKDNLGFPVYDWMYSMWHHSHPPLLERLKALDKTD</sequence>
<gene>
    <name evidence="12" type="primary">ZMPSTE24</name>
    <name evidence="12" type="ORF">B7P43_G10518</name>
</gene>
<dbReference type="Pfam" id="PF16491">
    <property type="entry name" value="Peptidase_M48_N"/>
    <property type="match status" value="1"/>
</dbReference>
<keyword evidence="1 9" id="KW-0645">Protease</keyword>
<keyword evidence="9" id="KW-0256">Endoplasmic reticulum</keyword>
<dbReference type="CDD" id="cd07343">
    <property type="entry name" value="M48A_Zmpste24p_like"/>
    <property type="match status" value="1"/>
</dbReference>
<evidence type="ECO:0000259" key="10">
    <source>
        <dbReference type="Pfam" id="PF01435"/>
    </source>
</evidence>
<comment type="caution">
    <text evidence="12">The sequence shown here is derived from an EMBL/GenBank/DDBJ whole genome shotgun (WGS) entry which is preliminary data.</text>
</comment>
<proteinExistence type="inferred from homology"/>
<dbReference type="EMBL" id="NEVH01005889">
    <property type="protein sequence ID" value="PNF38343.1"/>
    <property type="molecule type" value="Genomic_DNA"/>
</dbReference>
<evidence type="ECO:0000313" key="13">
    <source>
        <dbReference type="Proteomes" id="UP000235965"/>
    </source>
</evidence>
<comment type="function">
    <text evidence="9">Proteolytically removes the C-terminal three residues of farnesylated proteins.</text>
</comment>
<keyword evidence="4 8" id="KW-0862">Zinc</keyword>
<organism evidence="12 13">
    <name type="scientific">Cryptotermes secundus</name>
    <dbReference type="NCBI Taxonomy" id="105785"/>
    <lineage>
        <taxon>Eukaryota</taxon>
        <taxon>Metazoa</taxon>
        <taxon>Ecdysozoa</taxon>
        <taxon>Arthropoda</taxon>
        <taxon>Hexapoda</taxon>
        <taxon>Insecta</taxon>
        <taxon>Pterygota</taxon>
        <taxon>Neoptera</taxon>
        <taxon>Polyneoptera</taxon>
        <taxon>Dictyoptera</taxon>
        <taxon>Blattodea</taxon>
        <taxon>Blattoidea</taxon>
        <taxon>Termitoidae</taxon>
        <taxon>Kalotermitidae</taxon>
        <taxon>Cryptotermitinae</taxon>
        <taxon>Cryptotermes</taxon>
    </lineage>
</organism>
<keyword evidence="13" id="KW-1185">Reference proteome</keyword>
<evidence type="ECO:0000256" key="4">
    <source>
        <dbReference type="ARBA" id="ARBA00022833"/>
    </source>
</evidence>
<comment type="cofactor">
    <cofactor evidence="8 9">
        <name>Zn(2+)</name>
        <dbReference type="ChEBI" id="CHEBI:29105"/>
    </cofactor>
    <text evidence="8 9">Binds 1 zinc ion per subunit.</text>
</comment>
<dbReference type="InterPro" id="IPR027057">
    <property type="entry name" value="CAXX_Prtase_1"/>
</dbReference>
<protein>
    <recommendedName>
        <fullName evidence="9">CAAX prenyl protease</fullName>
        <ecNumber evidence="9">3.4.24.84</ecNumber>
    </recommendedName>
</protein>
<reference evidence="12 13" key="1">
    <citation type="submission" date="2017-12" db="EMBL/GenBank/DDBJ databases">
        <title>Hemimetabolous genomes reveal molecular basis of termite eusociality.</title>
        <authorList>
            <person name="Harrison M.C."/>
            <person name="Jongepier E."/>
            <person name="Robertson H.M."/>
            <person name="Arning N."/>
            <person name="Bitard-Feildel T."/>
            <person name="Chao H."/>
            <person name="Childers C.P."/>
            <person name="Dinh H."/>
            <person name="Doddapaneni H."/>
            <person name="Dugan S."/>
            <person name="Gowin J."/>
            <person name="Greiner C."/>
            <person name="Han Y."/>
            <person name="Hu H."/>
            <person name="Hughes D.S.T."/>
            <person name="Huylmans A.-K."/>
            <person name="Kemena C."/>
            <person name="Kremer L.P.M."/>
            <person name="Lee S.L."/>
            <person name="Lopez-Ezquerra A."/>
            <person name="Mallet L."/>
            <person name="Monroy-Kuhn J.M."/>
            <person name="Moser A."/>
            <person name="Murali S.C."/>
            <person name="Muzny D.M."/>
            <person name="Otani S."/>
            <person name="Piulachs M.-D."/>
            <person name="Poelchau M."/>
            <person name="Qu J."/>
            <person name="Schaub F."/>
            <person name="Wada-Katsumata A."/>
            <person name="Worley K.C."/>
            <person name="Xie Q."/>
            <person name="Ylla G."/>
            <person name="Poulsen M."/>
            <person name="Gibbs R.A."/>
            <person name="Schal C."/>
            <person name="Richards S."/>
            <person name="Belles X."/>
            <person name="Korb J."/>
            <person name="Bornberg-Bauer E."/>
        </authorList>
    </citation>
    <scope>NUCLEOTIDE SEQUENCE [LARGE SCALE GENOMIC DNA]</scope>
    <source>
        <tissue evidence="12">Whole body</tissue>
    </source>
</reference>
<comment type="subcellular location">
    <subcellularLocation>
        <location evidence="9">Endoplasmic reticulum membrane</location>
        <topology evidence="9">Multi-pass membrane protein</topology>
    </subcellularLocation>
</comment>
<feature type="transmembrane region" description="Helical" evidence="9">
    <location>
        <begin position="322"/>
        <end position="342"/>
    </location>
</feature>
<keyword evidence="9" id="KW-0472">Membrane</keyword>
<feature type="transmembrane region" description="Helical" evidence="9">
    <location>
        <begin position="113"/>
        <end position="138"/>
    </location>
</feature>
<feature type="transmembrane region" description="Helical" evidence="9">
    <location>
        <begin position="184"/>
        <end position="204"/>
    </location>
</feature>
<feature type="binding site" evidence="8">
    <location>
        <position position="312"/>
    </location>
    <ligand>
        <name>Zn(2+)</name>
        <dbReference type="ChEBI" id="CHEBI:29105"/>
        <note>catalytic</note>
    </ligand>
</feature>
<feature type="active site" evidence="7">
    <location>
        <position position="309"/>
    </location>
</feature>
<keyword evidence="2 8" id="KW-0479">Metal-binding</keyword>
<keyword evidence="9" id="KW-1133">Transmembrane helix</keyword>
<feature type="transmembrane region" description="Helical" evidence="9">
    <location>
        <begin position="159"/>
        <end position="178"/>
    </location>
</feature>
<dbReference type="InterPro" id="IPR032456">
    <property type="entry name" value="Peptidase_M48_N"/>
</dbReference>
<feature type="active site" description="Proton donor" evidence="7">
    <location>
        <position position="392"/>
    </location>
</feature>
<name>A0A2J7RBX4_9NEOP</name>